<name>A0A836I294_9TRYP</name>
<dbReference type="PANTHER" id="PTHR28112:SF1">
    <property type="entry name" value="SRP-INDEPENDENT TARGETING PROTEIN 3"/>
    <property type="match status" value="1"/>
</dbReference>
<dbReference type="InterPro" id="IPR012098">
    <property type="entry name" value="SND3_fun"/>
</dbReference>
<evidence type="ECO:0000256" key="1">
    <source>
        <dbReference type="SAM" id="MobiDB-lite"/>
    </source>
</evidence>
<dbReference type="KEGG" id="phet:94288337"/>
<dbReference type="PANTHER" id="PTHR28112">
    <property type="entry name" value="SRP-INDEPENDENT TARGETING PROTEIN 3"/>
    <property type="match status" value="1"/>
</dbReference>
<dbReference type="EMBL" id="JAFJZO010000033">
    <property type="protein sequence ID" value="KAG5495165.1"/>
    <property type="molecule type" value="Genomic_DNA"/>
</dbReference>
<gene>
    <name evidence="3" type="ORF">JKF63_02219</name>
</gene>
<dbReference type="GO" id="GO:0005783">
    <property type="term" value="C:endoplasmic reticulum"/>
    <property type="evidence" value="ECO:0007669"/>
    <property type="project" value="InterPro"/>
</dbReference>
<dbReference type="OrthoDB" id="18139at2759"/>
<reference evidence="3 4" key="1">
    <citation type="submission" date="2021-02" db="EMBL/GenBank/DDBJ databases">
        <title>Porcisia hertigi Genome sequencing and assembly.</title>
        <authorList>
            <person name="Almutairi H."/>
            <person name="Gatherer D."/>
        </authorList>
    </citation>
    <scope>NUCLEOTIDE SEQUENCE [LARGE SCALE GENOMIC DNA]</scope>
    <source>
        <strain evidence="3 4">C119</strain>
    </source>
</reference>
<sequence>MNILLPLTILVVNWSLDTTDPDVQSRIFLFFALVHIAIVFMAIYLFCSIWRSDDHTLIRVKDPYTDEEGIQRHWEYDLGKLRELIVTKIGLSAALSAFLASRYGIPFPLLLQSLNNPKALYQSELFRVYVGGERAEGELQRPWKEASMVPEWAKLFWSQGEKELSELRGSSGLASHSPNRSRKVSRKQK</sequence>
<evidence type="ECO:0000256" key="2">
    <source>
        <dbReference type="SAM" id="Phobius"/>
    </source>
</evidence>
<evidence type="ECO:0000313" key="3">
    <source>
        <dbReference type="EMBL" id="KAG5495165.1"/>
    </source>
</evidence>
<organism evidence="3 4">
    <name type="scientific">Porcisia hertigi</name>
    <dbReference type="NCBI Taxonomy" id="2761500"/>
    <lineage>
        <taxon>Eukaryota</taxon>
        <taxon>Discoba</taxon>
        <taxon>Euglenozoa</taxon>
        <taxon>Kinetoplastea</taxon>
        <taxon>Metakinetoplastina</taxon>
        <taxon>Trypanosomatida</taxon>
        <taxon>Trypanosomatidae</taxon>
        <taxon>Leishmaniinae</taxon>
        <taxon>Porcisia</taxon>
    </lineage>
</organism>
<keyword evidence="4" id="KW-1185">Reference proteome</keyword>
<feature type="region of interest" description="Disordered" evidence="1">
    <location>
        <begin position="167"/>
        <end position="189"/>
    </location>
</feature>
<proteinExistence type="predicted"/>
<keyword evidence="2" id="KW-0812">Transmembrane</keyword>
<dbReference type="GO" id="GO:0005739">
    <property type="term" value="C:mitochondrion"/>
    <property type="evidence" value="ECO:0007669"/>
    <property type="project" value="TreeGrafter"/>
</dbReference>
<dbReference type="RefSeq" id="XP_067754417.1">
    <property type="nucleotide sequence ID" value="XM_067898260.1"/>
</dbReference>
<evidence type="ECO:0000313" key="4">
    <source>
        <dbReference type="Proteomes" id="UP000674318"/>
    </source>
</evidence>
<feature type="transmembrane region" description="Helical" evidence="2">
    <location>
        <begin position="27"/>
        <end position="50"/>
    </location>
</feature>
<accession>A0A836I294</accession>
<dbReference type="Pfam" id="PF10032">
    <property type="entry name" value="Pho88"/>
    <property type="match status" value="1"/>
</dbReference>
<dbReference type="Proteomes" id="UP000674318">
    <property type="component" value="Unassembled WGS sequence"/>
</dbReference>
<dbReference type="GeneID" id="94288337"/>
<keyword evidence="2" id="KW-0472">Membrane</keyword>
<protein>
    <submittedName>
        <fullName evidence="3">Uncharacterized protein</fullName>
    </submittedName>
</protein>
<feature type="compositionally biased region" description="Basic residues" evidence="1">
    <location>
        <begin position="179"/>
        <end position="189"/>
    </location>
</feature>
<comment type="caution">
    <text evidence="3">The sequence shown here is derived from an EMBL/GenBank/DDBJ whole genome shotgun (WGS) entry which is preliminary data.</text>
</comment>
<dbReference type="AlphaFoldDB" id="A0A836I294"/>
<keyword evidence="2" id="KW-1133">Transmembrane helix</keyword>
<dbReference type="GO" id="GO:0045047">
    <property type="term" value="P:protein targeting to ER"/>
    <property type="evidence" value="ECO:0007669"/>
    <property type="project" value="InterPro"/>
</dbReference>